<reference evidence="5 6" key="1">
    <citation type="submission" date="2018-12" db="EMBL/GenBank/DDBJ databases">
        <title>Legionella sp,whole genome shotgun sequence.</title>
        <authorList>
            <person name="Wu H."/>
        </authorList>
    </citation>
    <scope>NUCLEOTIDE SEQUENCE [LARGE SCALE GENOMIC DNA]</scope>
    <source>
        <strain evidence="6">km714</strain>
    </source>
</reference>
<evidence type="ECO:0000313" key="6">
    <source>
        <dbReference type="Proteomes" id="UP000288012"/>
    </source>
</evidence>
<organism evidence="5 6">
    <name type="scientific">Legionella septentrionalis</name>
    <dbReference type="NCBI Taxonomy" id="2498109"/>
    <lineage>
        <taxon>Bacteria</taxon>
        <taxon>Pseudomonadati</taxon>
        <taxon>Pseudomonadota</taxon>
        <taxon>Gammaproteobacteria</taxon>
        <taxon>Legionellales</taxon>
        <taxon>Legionellaceae</taxon>
        <taxon>Legionella</taxon>
    </lineage>
</organism>
<dbReference type="OrthoDB" id="9808281at2"/>
<dbReference type="InterPro" id="IPR050559">
    <property type="entry name" value="P-Pant_transferase_sf"/>
</dbReference>
<dbReference type="GO" id="GO:0000287">
    <property type="term" value="F:magnesium ion binding"/>
    <property type="evidence" value="ECO:0007669"/>
    <property type="project" value="InterPro"/>
</dbReference>
<feature type="domain" description="4'-phosphopantetheinyl transferase N-terminal" evidence="4">
    <location>
        <begin position="19"/>
        <end position="99"/>
    </location>
</feature>
<evidence type="ECO:0000259" key="4">
    <source>
        <dbReference type="Pfam" id="PF22624"/>
    </source>
</evidence>
<gene>
    <name evidence="5" type="ORF">EKM59_10390</name>
</gene>
<dbReference type="Pfam" id="PF22624">
    <property type="entry name" value="AASDHPPT_N"/>
    <property type="match status" value="1"/>
</dbReference>
<dbReference type="Pfam" id="PF01648">
    <property type="entry name" value="ACPS"/>
    <property type="match status" value="1"/>
</dbReference>
<sequence length="226" mass="25792">MILGENRVDIWQYSLQDELPHGEALLSASEQERAQRFIFSHHRRRFITAHALLRLILARYLDLSPQEIEFSSGSYGKPHLPNSPLQFNLSHSQDMALLAVGKNYPVGIDLEFFSPRSYHGIGQQLFSDRENYALQQLPTLLKPLGFFNIWAQKESLIKACGRGLGYPTKTIDLPILPAGKQIIHDPLYQQTWQLIAFMPHIICCAALCCDPGIEEIRYIKLTDAKF</sequence>
<evidence type="ECO:0000313" key="5">
    <source>
        <dbReference type="EMBL" id="RUQ81559.1"/>
    </source>
</evidence>
<dbReference type="Gene3D" id="3.90.470.20">
    <property type="entry name" value="4'-phosphopantetheinyl transferase domain"/>
    <property type="match status" value="2"/>
</dbReference>
<dbReference type="PANTHER" id="PTHR12215:SF10">
    <property type="entry name" value="L-AMINOADIPATE-SEMIALDEHYDE DEHYDROGENASE-PHOSPHOPANTETHEINYL TRANSFERASE"/>
    <property type="match status" value="1"/>
</dbReference>
<dbReference type="EMBL" id="RZGR01000039">
    <property type="protein sequence ID" value="RUQ81559.1"/>
    <property type="molecule type" value="Genomic_DNA"/>
</dbReference>
<proteinExistence type="inferred from homology"/>
<dbReference type="GO" id="GO:0019878">
    <property type="term" value="P:lysine biosynthetic process via aminoadipic acid"/>
    <property type="evidence" value="ECO:0007669"/>
    <property type="project" value="TreeGrafter"/>
</dbReference>
<dbReference type="GO" id="GO:0005829">
    <property type="term" value="C:cytosol"/>
    <property type="evidence" value="ECO:0007669"/>
    <property type="project" value="TreeGrafter"/>
</dbReference>
<accession>A0A433JHA1</accession>
<keyword evidence="6" id="KW-1185">Reference proteome</keyword>
<evidence type="ECO:0000259" key="3">
    <source>
        <dbReference type="Pfam" id="PF01648"/>
    </source>
</evidence>
<dbReference type="PANTHER" id="PTHR12215">
    <property type="entry name" value="PHOSPHOPANTETHEINE TRANSFERASE"/>
    <property type="match status" value="1"/>
</dbReference>
<evidence type="ECO:0000256" key="1">
    <source>
        <dbReference type="ARBA" id="ARBA00010990"/>
    </source>
</evidence>
<keyword evidence="2 5" id="KW-0808">Transferase</keyword>
<feature type="domain" description="4'-phosphopantetheinyl transferase" evidence="3">
    <location>
        <begin position="105"/>
        <end position="185"/>
    </location>
</feature>
<name>A0A433JHA1_9GAMM</name>
<dbReference type="InterPro" id="IPR008278">
    <property type="entry name" value="4-PPantetheinyl_Trfase_dom"/>
</dbReference>
<evidence type="ECO:0000256" key="2">
    <source>
        <dbReference type="ARBA" id="ARBA00022679"/>
    </source>
</evidence>
<dbReference type="Proteomes" id="UP000288012">
    <property type="component" value="Unassembled WGS sequence"/>
</dbReference>
<comment type="similarity">
    <text evidence="1">Belongs to the P-Pant transferase superfamily. Gsp/Sfp/HetI/AcpT family.</text>
</comment>
<dbReference type="SUPFAM" id="SSF56214">
    <property type="entry name" value="4'-phosphopantetheinyl transferase"/>
    <property type="match status" value="2"/>
</dbReference>
<dbReference type="InterPro" id="IPR037143">
    <property type="entry name" value="4-PPantetheinyl_Trfase_dom_sf"/>
</dbReference>
<dbReference type="InterPro" id="IPR055066">
    <property type="entry name" value="AASDHPPT_N"/>
</dbReference>
<protein>
    <submittedName>
        <fullName evidence="5">4'-phosphopantetheinyl transferase superfamily protein</fullName>
    </submittedName>
</protein>
<dbReference type="AlphaFoldDB" id="A0A433JHA1"/>
<comment type="caution">
    <text evidence="5">The sequence shown here is derived from an EMBL/GenBank/DDBJ whole genome shotgun (WGS) entry which is preliminary data.</text>
</comment>
<dbReference type="GO" id="GO:0008897">
    <property type="term" value="F:holo-[acyl-carrier-protein] synthase activity"/>
    <property type="evidence" value="ECO:0007669"/>
    <property type="project" value="InterPro"/>
</dbReference>